<dbReference type="EMBL" id="BAAAUG010000022">
    <property type="protein sequence ID" value="GAA3092475.1"/>
    <property type="molecule type" value="Genomic_DNA"/>
</dbReference>
<dbReference type="RefSeq" id="WP_344519698.1">
    <property type="nucleotide sequence ID" value="NZ_BAAAUG010000022.1"/>
</dbReference>
<dbReference type="PANTHER" id="PTHR23028">
    <property type="entry name" value="ACETYLTRANSFERASE"/>
    <property type="match status" value="1"/>
</dbReference>
<dbReference type="PANTHER" id="PTHR23028:SF53">
    <property type="entry name" value="ACYL_TRANSF_3 DOMAIN-CONTAINING PROTEIN"/>
    <property type="match status" value="1"/>
</dbReference>
<keyword evidence="1" id="KW-0472">Membrane</keyword>
<feature type="transmembrane region" description="Helical" evidence="1">
    <location>
        <begin position="99"/>
        <end position="123"/>
    </location>
</feature>
<gene>
    <name evidence="3" type="ORF">GCM10010449_15290</name>
</gene>
<evidence type="ECO:0000256" key="1">
    <source>
        <dbReference type="SAM" id="Phobius"/>
    </source>
</evidence>
<keyword evidence="4" id="KW-1185">Reference proteome</keyword>
<accession>A0ABP6MC10</accession>
<name>A0ABP6MC10_9ACTN</name>
<feature type="transmembrane region" description="Helical" evidence="1">
    <location>
        <begin position="201"/>
        <end position="223"/>
    </location>
</feature>
<proteinExistence type="predicted"/>
<feature type="domain" description="Acyltransferase 3" evidence="2">
    <location>
        <begin position="10"/>
        <end position="347"/>
    </location>
</feature>
<feature type="transmembrane region" description="Helical" evidence="1">
    <location>
        <begin position="302"/>
        <end position="320"/>
    </location>
</feature>
<feature type="transmembrane region" description="Helical" evidence="1">
    <location>
        <begin position="270"/>
        <end position="290"/>
    </location>
</feature>
<feature type="transmembrane region" description="Helical" evidence="1">
    <location>
        <begin position="15"/>
        <end position="33"/>
    </location>
</feature>
<feature type="transmembrane region" description="Helical" evidence="1">
    <location>
        <begin position="53"/>
        <end position="78"/>
    </location>
</feature>
<dbReference type="InterPro" id="IPR002656">
    <property type="entry name" value="Acyl_transf_3_dom"/>
</dbReference>
<dbReference type="Proteomes" id="UP001501637">
    <property type="component" value="Unassembled WGS sequence"/>
</dbReference>
<feature type="transmembrane region" description="Helical" evidence="1">
    <location>
        <begin position="143"/>
        <end position="161"/>
    </location>
</feature>
<reference evidence="4" key="1">
    <citation type="journal article" date="2019" name="Int. J. Syst. Evol. Microbiol.">
        <title>The Global Catalogue of Microorganisms (GCM) 10K type strain sequencing project: providing services to taxonomists for standard genome sequencing and annotation.</title>
        <authorList>
            <consortium name="The Broad Institute Genomics Platform"/>
            <consortium name="The Broad Institute Genome Sequencing Center for Infectious Disease"/>
            <person name="Wu L."/>
            <person name="Ma J."/>
        </authorList>
    </citation>
    <scope>NUCLEOTIDE SEQUENCE [LARGE SCALE GENOMIC DNA]</scope>
    <source>
        <strain evidence="4">JCM 9092</strain>
    </source>
</reference>
<evidence type="ECO:0000313" key="4">
    <source>
        <dbReference type="Proteomes" id="UP001501637"/>
    </source>
</evidence>
<sequence>MRSRNRQYLVSVDHLRAYAAVLVLLCHGTHMISPHLGESPNKAPHGWLYSDNPLATLVLEGHTGVALFMVLSGFIFTIGTLGKDIRYGRFLGNRMLRIFPLYLALIILGVGAHKQGADLLAVLQSLAGLGNLPGSLDLGAVSSMWWAIAVELQFYLLFPLLSRLLSKHGPVALFKLLGAIAVIRTLVWASAAGGINVNSMLYYSLAGRIDQFLMGMVAAWFFVHHRKWFQGALKVGIATALVTSAIWAFNQTHSFQEGHATRLLWVDVEGALWSLVVLTYVATVSSTGMVSRGIAKVGEMSFSVYLLHYMVVTVFVSRRWGIELTGRPVTDAFITASAAVLPITLTAAVVTFHGIERPFLRWRRAYLLPDQPKATAHPPAPKVALVSPR</sequence>
<protein>
    <submittedName>
        <fullName evidence="3">Acyltransferase</fullName>
    </submittedName>
</protein>
<comment type="caution">
    <text evidence="3">The sequence shown here is derived from an EMBL/GenBank/DDBJ whole genome shotgun (WGS) entry which is preliminary data.</text>
</comment>
<dbReference type="Pfam" id="PF01757">
    <property type="entry name" value="Acyl_transf_3"/>
    <property type="match status" value="1"/>
</dbReference>
<feature type="transmembrane region" description="Helical" evidence="1">
    <location>
        <begin position="332"/>
        <end position="355"/>
    </location>
</feature>
<keyword evidence="1" id="KW-0812">Transmembrane</keyword>
<evidence type="ECO:0000313" key="3">
    <source>
        <dbReference type="EMBL" id="GAA3092475.1"/>
    </source>
</evidence>
<keyword evidence="3" id="KW-0808">Transferase</keyword>
<organism evidence="3 4">
    <name type="scientific">Streptomyces rectiviolaceus</name>
    <dbReference type="NCBI Taxonomy" id="332591"/>
    <lineage>
        <taxon>Bacteria</taxon>
        <taxon>Bacillati</taxon>
        <taxon>Actinomycetota</taxon>
        <taxon>Actinomycetes</taxon>
        <taxon>Kitasatosporales</taxon>
        <taxon>Streptomycetaceae</taxon>
        <taxon>Streptomyces</taxon>
    </lineage>
</organism>
<dbReference type="GO" id="GO:0016746">
    <property type="term" value="F:acyltransferase activity"/>
    <property type="evidence" value="ECO:0007669"/>
    <property type="project" value="UniProtKB-KW"/>
</dbReference>
<dbReference type="InterPro" id="IPR050879">
    <property type="entry name" value="Acyltransferase_3"/>
</dbReference>
<keyword evidence="3" id="KW-0012">Acyltransferase</keyword>
<feature type="transmembrane region" description="Helical" evidence="1">
    <location>
        <begin position="173"/>
        <end position="195"/>
    </location>
</feature>
<keyword evidence="1" id="KW-1133">Transmembrane helix</keyword>
<evidence type="ECO:0000259" key="2">
    <source>
        <dbReference type="Pfam" id="PF01757"/>
    </source>
</evidence>
<feature type="transmembrane region" description="Helical" evidence="1">
    <location>
        <begin position="232"/>
        <end position="250"/>
    </location>
</feature>